<gene>
    <name evidence="1" type="ORF">M413DRAFT_445085</name>
</gene>
<keyword evidence="2" id="KW-1185">Reference proteome</keyword>
<evidence type="ECO:0000313" key="1">
    <source>
        <dbReference type="EMBL" id="KIM41874.1"/>
    </source>
</evidence>
<dbReference type="CDD" id="cd09917">
    <property type="entry name" value="F-box_SF"/>
    <property type="match status" value="1"/>
</dbReference>
<dbReference type="Proteomes" id="UP000053424">
    <property type="component" value="Unassembled WGS sequence"/>
</dbReference>
<dbReference type="AlphaFoldDB" id="A0A0C3CCA3"/>
<dbReference type="STRING" id="686832.A0A0C3CCA3"/>
<name>A0A0C3CCA3_HEBCY</name>
<organism evidence="1 2">
    <name type="scientific">Hebeloma cylindrosporum</name>
    <dbReference type="NCBI Taxonomy" id="76867"/>
    <lineage>
        <taxon>Eukaryota</taxon>
        <taxon>Fungi</taxon>
        <taxon>Dikarya</taxon>
        <taxon>Basidiomycota</taxon>
        <taxon>Agaricomycotina</taxon>
        <taxon>Agaricomycetes</taxon>
        <taxon>Agaricomycetidae</taxon>
        <taxon>Agaricales</taxon>
        <taxon>Agaricineae</taxon>
        <taxon>Hymenogastraceae</taxon>
        <taxon>Hebeloma</taxon>
    </lineage>
</organism>
<reference evidence="1 2" key="1">
    <citation type="submission" date="2014-04" db="EMBL/GenBank/DDBJ databases">
        <authorList>
            <consortium name="DOE Joint Genome Institute"/>
            <person name="Kuo A."/>
            <person name="Gay G."/>
            <person name="Dore J."/>
            <person name="Kohler A."/>
            <person name="Nagy L.G."/>
            <person name="Floudas D."/>
            <person name="Copeland A."/>
            <person name="Barry K.W."/>
            <person name="Cichocki N."/>
            <person name="Veneault-Fourrey C."/>
            <person name="LaButti K."/>
            <person name="Lindquist E.A."/>
            <person name="Lipzen A."/>
            <person name="Lundell T."/>
            <person name="Morin E."/>
            <person name="Murat C."/>
            <person name="Sun H."/>
            <person name="Tunlid A."/>
            <person name="Henrissat B."/>
            <person name="Grigoriev I.V."/>
            <person name="Hibbett D.S."/>
            <person name="Martin F."/>
            <person name="Nordberg H.P."/>
            <person name="Cantor M.N."/>
            <person name="Hua S.X."/>
        </authorList>
    </citation>
    <scope>NUCLEOTIDE SEQUENCE [LARGE SCALE GENOMIC DNA]</scope>
    <source>
        <strain evidence="2">h7</strain>
    </source>
</reference>
<dbReference type="OrthoDB" id="3036354at2759"/>
<sequence>MLVITDPVETLEHIAAALDSPIDLAKFGAVCTRFHLLVEPYHTQFRVIRAPLLPPVWEKLVANRSLAQNVRILEVQSAELHDDDDLGSTVDAPVITTIFADLEGTPGSRDGR</sequence>
<protein>
    <recommendedName>
        <fullName evidence="3">F-box domain-containing protein</fullName>
    </recommendedName>
</protein>
<proteinExistence type="predicted"/>
<evidence type="ECO:0000313" key="2">
    <source>
        <dbReference type="Proteomes" id="UP000053424"/>
    </source>
</evidence>
<evidence type="ECO:0008006" key="3">
    <source>
        <dbReference type="Google" id="ProtNLM"/>
    </source>
</evidence>
<reference evidence="2" key="2">
    <citation type="submission" date="2015-01" db="EMBL/GenBank/DDBJ databases">
        <title>Evolutionary Origins and Diversification of the Mycorrhizal Mutualists.</title>
        <authorList>
            <consortium name="DOE Joint Genome Institute"/>
            <consortium name="Mycorrhizal Genomics Consortium"/>
            <person name="Kohler A."/>
            <person name="Kuo A."/>
            <person name="Nagy L.G."/>
            <person name="Floudas D."/>
            <person name="Copeland A."/>
            <person name="Barry K.W."/>
            <person name="Cichocki N."/>
            <person name="Veneault-Fourrey C."/>
            <person name="LaButti K."/>
            <person name="Lindquist E.A."/>
            <person name="Lipzen A."/>
            <person name="Lundell T."/>
            <person name="Morin E."/>
            <person name="Murat C."/>
            <person name="Riley R."/>
            <person name="Ohm R."/>
            <person name="Sun H."/>
            <person name="Tunlid A."/>
            <person name="Henrissat B."/>
            <person name="Grigoriev I.V."/>
            <person name="Hibbett D.S."/>
            <person name="Martin F."/>
        </authorList>
    </citation>
    <scope>NUCLEOTIDE SEQUENCE [LARGE SCALE GENOMIC DNA]</scope>
    <source>
        <strain evidence="2">h7</strain>
    </source>
</reference>
<dbReference type="HOGENOM" id="CLU_2146162_0_0_1"/>
<accession>A0A0C3CCA3</accession>
<dbReference type="EMBL" id="KN831779">
    <property type="protein sequence ID" value="KIM41874.1"/>
    <property type="molecule type" value="Genomic_DNA"/>
</dbReference>